<evidence type="ECO:0000256" key="2">
    <source>
        <dbReference type="ARBA" id="ARBA00022723"/>
    </source>
</evidence>
<keyword evidence="4 10" id="KW-0863">Zinc-finger</keyword>
<name>A0A0K8TL59_TABBR</name>
<evidence type="ECO:0000313" key="15">
    <source>
        <dbReference type="EMBL" id="JAI15079.1"/>
    </source>
</evidence>
<proteinExistence type="evidence at transcript level"/>
<comment type="subcellular location">
    <subcellularLocation>
        <location evidence="1">Nucleus</location>
    </subcellularLocation>
</comment>
<feature type="domain" description="C2H2-type" evidence="13">
    <location>
        <begin position="511"/>
        <end position="538"/>
    </location>
</feature>
<dbReference type="FunFam" id="3.30.160.60:FF:000303">
    <property type="entry name" value="Zinc finger protein 41"/>
    <property type="match status" value="1"/>
</dbReference>
<dbReference type="FunFam" id="3.30.160.60:FF:000446">
    <property type="entry name" value="Zinc finger protein"/>
    <property type="match status" value="1"/>
</dbReference>
<dbReference type="AlphaFoldDB" id="A0A0K8TL59"/>
<evidence type="ECO:0000256" key="3">
    <source>
        <dbReference type="ARBA" id="ARBA00022737"/>
    </source>
</evidence>
<dbReference type="GO" id="GO:0008270">
    <property type="term" value="F:zinc ion binding"/>
    <property type="evidence" value="ECO:0007669"/>
    <property type="project" value="UniProtKB-UniRule"/>
</dbReference>
<dbReference type="PROSITE" id="PS50157">
    <property type="entry name" value="ZINC_FINGER_C2H2_2"/>
    <property type="match status" value="8"/>
</dbReference>
<evidence type="ECO:0000256" key="5">
    <source>
        <dbReference type="ARBA" id="ARBA00022833"/>
    </source>
</evidence>
<keyword evidence="5 11" id="KW-0862">Zinc</keyword>
<feature type="non-terminal residue" evidence="15">
    <location>
        <position position="1"/>
    </location>
</feature>
<keyword evidence="3" id="KW-0677">Repeat</keyword>
<dbReference type="InterPro" id="IPR036236">
    <property type="entry name" value="Znf_C2H2_sf"/>
</dbReference>
<feature type="domain" description="C2H2-type" evidence="13">
    <location>
        <begin position="423"/>
        <end position="450"/>
    </location>
</feature>
<keyword evidence="9" id="KW-0539">Nucleus</keyword>
<dbReference type="FunFam" id="3.30.160.60:FF:000759">
    <property type="entry name" value="zinc finger protein 16"/>
    <property type="match status" value="1"/>
</dbReference>
<keyword evidence="8" id="KW-0804">Transcription</keyword>
<evidence type="ECO:0000256" key="6">
    <source>
        <dbReference type="ARBA" id="ARBA00023015"/>
    </source>
</evidence>
<sequence length="628" mass="72808">ETELNLSGMCRICLLESAGLNSLNDKFESLQITPLEVLSVLLQIEMDDRLPAVICGHCLEQVAGIYNFKLKCEEAERTLQKLLSQTVPKCEESYKESNGESIDGSENANRDQVFSNECEEKANQADIEPYLGVEKIDQLKNVYDERTSKDISEEQSTKSETPLCNESTPKVEKAGQIKFDDFQRTAYMASGVKNTQCRICGMKTKKIYELKDHLMQHSRDDDLNNIDFTKVKSLLSKNTVNQYKSREDLITFITTEMKSGNFSEFYSIANEWGTEFNLSDSETDSDSESGKVLQFNYTCELCKCKFDRKQKILCHQYMVHNNEVSPFTCSRCSMMFCSNQLYTYHLKSQCENEQKTLICVCKMRFKWKENLDLHRRFVHSNRNEEEPRVKEKKFLCTTCNKSFFRQEHLDRHTFIHQPDEKKFECSICNRKFNRKDNLKSHMKTHDRNKEEIDKYLCVYCGRKFSNSSNLIVHVRRHTGEKPYKCDICDKGFPRSSDLQCHRRTHTGEKPCLCTICGKGFSRSNKLVRHMRIHTGSKPYKCTYCDRAFTQSNDLTLHVRRHTGDKPYICVVCGDRFIQGTALQNHKRLKGHFEEKLVETTQSLKHIQDIHVLGMPSKGPSGISNASNE</sequence>
<dbReference type="PROSITE" id="PS51915">
    <property type="entry name" value="ZAD"/>
    <property type="match status" value="1"/>
</dbReference>
<feature type="binding site" evidence="11">
    <location>
        <position position="13"/>
    </location>
    <ligand>
        <name>Zn(2+)</name>
        <dbReference type="ChEBI" id="CHEBI:29105"/>
    </ligand>
</feature>
<dbReference type="Gene3D" id="3.40.1800.20">
    <property type="match status" value="1"/>
</dbReference>
<feature type="domain" description="C2H2-type" evidence="13">
    <location>
        <begin position="455"/>
        <end position="482"/>
    </location>
</feature>
<feature type="region of interest" description="Disordered" evidence="12">
    <location>
        <begin position="147"/>
        <end position="167"/>
    </location>
</feature>
<dbReference type="GO" id="GO:1990837">
    <property type="term" value="F:sequence-specific double-stranded DNA binding"/>
    <property type="evidence" value="ECO:0007669"/>
    <property type="project" value="UniProtKB-ARBA"/>
</dbReference>
<feature type="non-terminal residue" evidence="15">
    <location>
        <position position="628"/>
    </location>
</feature>
<dbReference type="SMART" id="SM00355">
    <property type="entry name" value="ZnF_C2H2"/>
    <property type="match status" value="11"/>
</dbReference>
<dbReference type="GO" id="GO:0000981">
    <property type="term" value="F:DNA-binding transcription factor activity, RNA polymerase II-specific"/>
    <property type="evidence" value="ECO:0007669"/>
    <property type="project" value="TreeGrafter"/>
</dbReference>
<feature type="binding site" evidence="11">
    <location>
        <position position="10"/>
    </location>
    <ligand>
        <name>Zn(2+)</name>
        <dbReference type="ChEBI" id="CHEBI:29105"/>
    </ligand>
</feature>
<keyword evidence="7" id="KW-0238">DNA-binding</keyword>
<dbReference type="Pfam" id="PF07776">
    <property type="entry name" value="zf-AD"/>
    <property type="match status" value="1"/>
</dbReference>
<dbReference type="PANTHER" id="PTHR24394">
    <property type="entry name" value="ZINC FINGER PROTEIN"/>
    <property type="match status" value="1"/>
</dbReference>
<evidence type="ECO:0000256" key="11">
    <source>
        <dbReference type="PROSITE-ProRule" id="PRU01263"/>
    </source>
</evidence>
<feature type="domain" description="C2H2-type" evidence="13">
    <location>
        <begin position="297"/>
        <end position="325"/>
    </location>
</feature>
<feature type="domain" description="C2H2-type" evidence="13">
    <location>
        <begin position="567"/>
        <end position="596"/>
    </location>
</feature>
<feature type="binding site" evidence="11">
    <location>
        <position position="58"/>
    </location>
    <ligand>
        <name>Zn(2+)</name>
        <dbReference type="ChEBI" id="CHEBI:29105"/>
    </ligand>
</feature>
<feature type="domain" description="C2H2-type" evidence="13">
    <location>
        <begin position="539"/>
        <end position="566"/>
    </location>
</feature>
<feature type="domain" description="C2H2-type" evidence="13">
    <location>
        <begin position="483"/>
        <end position="510"/>
    </location>
</feature>
<evidence type="ECO:0000259" key="13">
    <source>
        <dbReference type="PROSITE" id="PS50157"/>
    </source>
</evidence>
<evidence type="ECO:0000256" key="9">
    <source>
        <dbReference type="ARBA" id="ARBA00023242"/>
    </source>
</evidence>
<dbReference type="InterPro" id="IPR013087">
    <property type="entry name" value="Znf_C2H2_type"/>
</dbReference>
<evidence type="ECO:0000256" key="12">
    <source>
        <dbReference type="SAM" id="MobiDB-lite"/>
    </source>
</evidence>
<dbReference type="EMBL" id="GDAI01002524">
    <property type="protein sequence ID" value="JAI15079.1"/>
    <property type="molecule type" value="mRNA"/>
</dbReference>
<keyword evidence="6" id="KW-0805">Transcription regulation</keyword>
<organism evidence="15">
    <name type="scientific">Tabanus bromius</name>
    <name type="common">Band-eyed brown horse fly</name>
    <dbReference type="NCBI Taxonomy" id="304241"/>
    <lineage>
        <taxon>Eukaryota</taxon>
        <taxon>Metazoa</taxon>
        <taxon>Ecdysozoa</taxon>
        <taxon>Arthropoda</taxon>
        <taxon>Hexapoda</taxon>
        <taxon>Insecta</taxon>
        <taxon>Pterygota</taxon>
        <taxon>Neoptera</taxon>
        <taxon>Endopterygota</taxon>
        <taxon>Diptera</taxon>
        <taxon>Brachycera</taxon>
        <taxon>Tabanomorpha</taxon>
        <taxon>Tabanoidea</taxon>
        <taxon>Tabanidae</taxon>
        <taxon>Tabanus</taxon>
    </lineage>
</organism>
<protein>
    <recommendedName>
        <fullName evidence="16">C2h2-type zn-finger protein</fullName>
    </recommendedName>
</protein>
<evidence type="ECO:0000259" key="14">
    <source>
        <dbReference type="PROSITE" id="PS51915"/>
    </source>
</evidence>
<evidence type="ECO:0000256" key="7">
    <source>
        <dbReference type="ARBA" id="ARBA00023125"/>
    </source>
</evidence>
<dbReference type="SUPFAM" id="SSF57667">
    <property type="entry name" value="beta-beta-alpha zinc fingers"/>
    <property type="match status" value="4"/>
</dbReference>
<dbReference type="FunFam" id="3.30.160.60:FF:001485">
    <property type="entry name" value="Krueppel-related zinc finger protein"/>
    <property type="match status" value="1"/>
</dbReference>
<dbReference type="PANTHER" id="PTHR24394:SF29">
    <property type="entry name" value="MYONEURIN"/>
    <property type="match status" value="1"/>
</dbReference>
<feature type="domain" description="C2H2-type" evidence="13">
    <location>
        <begin position="394"/>
        <end position="421"/>
    </location>
</feature>
<dbReference type="GO" id="GO:0005634">
    <property type="term" value="C:nucleus"/>
    <property type="evidence" value="ECO:0007669"/>
    <property type="project" value="UniProtKB-SubCell"/>
</dbReference>
<dbReference type="SUPFAM" id="SSF57716">
    <property type="entry name" value="Glucocorticoid receptor-like (DNA-binding domain)"/>
    <property type="match status" value="1"/>
</dbReference>
<evidence type="ECO:0000256" key="4">
    <source>
        <dbReference type="ARBA" id="ARBA00022771"/>
    </source>
</evidence>
<dbReference type="Pfam" id="PF00096">
    <property type="entry name" value="zf-C2H2"/>
    <property type="match status" value="5"/>
</dbReference>
<keyword evidence="2 11" id="KW-0479">Metal-binding</keyword>
<dbReference type="InterPro" id="IPR012934">
    <property type="entry name" value="Znf_AD"/>
</dbReference>
<dbReference type="SMART" id="SM00868">
    <property type="entry name" value="zf-AD"/>
    <property type="match status" value="2"/>
</dbReference>
<reference evidence="15" key="1">
    <citation type="journal article" date="2015" name="Insect Biochem. Mol. Biol.">
        <title>An insight into the sialome of the horse fly, Tabanus bromius.</title>
        <authorList>
            <person name="Ribeiro J.M."/>
            <person name="Kazimirova M."/>
            <person name="Takac P."/>
            <person name="Andersen J.F."/>
            <person name="Francischetti I.M."/>
        </authorList>
    </citation>
    <scope>NUCLEOTIDE SEQUENCE</scope>
</reference>
<accession>A0A0K8TL59</accession>
<dbReference type="FunFam" id="3.30.160.60:FF:000512">
    <property type="entry name" value="zinc finger protein 197 isoform X1"/>
    <property type="match status" value="1"/>
</dbReference>
<evidence type="ECO:0008006" key="16">
    <source>
        <dbReference type="Google" id="ProtNLM"/>
    </source>
</evidence>
<feature type="binding site" evidence="11">
    <location>
        <position position="55"/>
    </location>
    <ligand>
        <name>Zn(2+)</name>
        <dbReference type="ChEBI" id="CHEBI:29105"/>
    </ligand>
</feature>
<dbReference type="PROSITE" id="PS00028">
    <property type="entry name" value="ZINC_FINGER_C2H2_1"/>
    <property type="match status" value="8"/>
</dbReference>
<feature type="compositionally biased region" description="Basic and acidic residues" evidence="12">
    <location>
        <begin position="147"/>
        <end position="157"/>
    </location>
</feature>
<feature type="compositionally biased region" description="Polar residues" evidence="12">
    <location>
        <begin position="158"/>
        <end position="167"/>
    </location>
</feature>
<evidence type="ECO:0000256" key="10">
    <source>
        <dbReference type="PROSITE-ProRule" id="PRU00042"/>
    </source>
</evidence>
<feature type="domain" description="ZAD" evidence="14">
    <location>
        <begin position="8"/>
        <end position="82"/>
    </location>
</feature>
<evidence type="ECO:0000256" key="1">
    <source>
        <dbReference type="ARBA" id="ARBA00004123"/>
    </source>
</evidence>
<evidence type="ECO:0000256" key="8">
    <source>
        <dbReference type="ARBA" id="ARBA00023163"/>
    </source>
</evidence>
<dbReference type="Gene3D" id="3.30.160.60">
    <property type="entry name" value="Classic Zinc Finger"/>
    <property type="match status" value="7"/>
</dbReference>